<dbReference type="EMBL" id="WSZM01000399">
    <property type="protein sequence ID" value="KAF4033901.1"/>
    <property type="molecule type" value="Genomic_DNA"/>
</dbReference>
<dbReference type="EMBL" id="JAACNO010000684">
    <property type="protein sequence ID" value="KAF4145849.1"/>
    <property type="molecule type" value="Genomic_DNA"/>
</dbReference>
<keyword evidence="3" id="KW-1185">Reference proteome</keyword>
<protein>
    <submittedName>
        <fullName evidence="1">Uncharacterized protein</fullName>
    </submittedName>
</protein>
<comment type="caution">
    <text evidence="1">The sequence shown here is derived from an EMBL/GenBank/DDBJ whole genome shotgun (WGS) entry which is preliminary data.</text>
</comment>
<accession>A0A833S5Y3</accession>
<evidence type="ECO:0000313" key="2">
    <source>
        <dbReference type="EMBL" id="KAF4145849.1"/>
    </source>
</evidence>
<dbReference type="Proteomes" id="UP000602510">
    <property type="component" value="Unassembled WGS sequence"/>
</dbReference>
<organism evidence="1 3">
    <name type="scientific">Phytophthora infestans</name>
    <name type="common">Potato late blight agent</name>
    <name type="synonym">Botrytis infestans</name>
    <dbReference type="NCBI Taxonomy" id="4787"/>
    <lineage>
        <taxon>Eukaryota</taxon>
        <taxon>Sar</taxon>
        <taxon>Stramenopiles</taxon>
        <taxon>Oomycota</taxon>
        <taxon>Peronosporomycetes</taxon>
        <taxon>Peronosporales</taxon>
        <taxon>Peronosporaceae</taxon>
        <taxon>Phytophthora</taxon>
    </lineage>
</organism>
<proteinExistence type="predicted"/>
<gene>
    <name evidence="1" type="ORF">GN244_ATG14109</name>
    <name evidence="2" type="ORF">GN958_ATG04959</name>
</gene>
<sequence length="162" mass="17624">MRYVNERHLVLTLSKRTTRSKVSNGSVCSVDQKSASTSIQSPGCICGPTTTASTANWACRRMHHGPVVHEAEYRAEFRGQLDLQQRAVLFQDGSRAFWVAVEPTDFVSGVQILSINGQETVVINSTYYLLIDGSGTSVADLGSVGISLHIGGYVVAVRRCVY</sequence>
<evidence type="ECO:0000313" key="1">
    <source>
        <dbReference type="EMBL" id="KAF4033901.1"/>
    </source>
</evidence>
<dbReference type="AlphaFoldDB" id="A0A833S5Y3"/>
<dbReference type="Proteomes" id="UP000704712">
    <property type="component" value="Unassembled WGS sequence"/>
</dbReference>
<reference evidence="1" key="1">
    <citation type="submission" date="2020-04" db="EMBL/GenBank/DDBJ databases">
        <title>Hybrid Assembly of Korean Phytophthora infestans isolates.</title>
        <authorList>
            <person name="Prokchorchik M."/>
            <person name="Lee Y."/>
            <person name="Seo J."/>
            <person name="Cho J.-H."/>
            <person name="Park Y.-E."/>
            <person name="Jang D.-C."/>
            <person name="Im J.-S."/>
            <person name="Choi J.-G."/>
            <person name="Park H.-J."/>
            <person name="Lee G.-B."/>
            <person name="Lee Y.-G."/>
            <person name="Hong S.-Y."/>
            <person name="Cho K."/>
            <person name="Sohn K.H."/>
        </authorList>
    </citation>
    <scope>NUCLEOTIDE SEQUENCE</scope>
    <source>
        <strain evidence="1">KR_1_A1</strain>
        <strain evidence="2">KR_2_A2</strain>
    </source>
</reference>
<name>A0A833S5Y3_PHYIN</name>
<evidence type="ECO:0000313" key="3">
    <source>
        <dbReference type="Proteomes" id="UP000602510"/>
    </source>
</evidence>